<dbReference type="SUPFAM" id="SSF58104">
    <property type="entry name" value="Methyl-accepting chemotaxis protein (MCP) signaling domain"/>
    <property type="match status" value="1"/>
</dbReference>
<dbReference type="CDD" id="cd01068">
    <property type="entry name" value="globin_sensor"/>
    <property type="match status" value="1"/>
</dbReference>
<dbReference type="GO" id="GO:0020037">
    <property type="term" value="F:heme binding"/>
    <property type="evidence" value="ECO:0007669"/>
    <property type="project" value="InterPro"/>
</dbReference>
<keyword evidence="7" id="KW-1185">Reference proteome</keyword>
<dbReference type="Gene3D" id="1.10.490.10">
    <property type="entry name" value="Globins"/>
    <property type="match status" value="1"/>
</dbReference>
<dbReference type="CDD" id="cd11386">
    <property type="entry name" value="MCP_signal"/>
    <property type="match status" value="1"/>
</dbReference>
<dbReference type="InterPro" id="IPR044398">
    <property type="entry name" value="Globin-sensor_dom"/>
</dbReference>
<dbReference type="SUPFAM" id="SSF46458">
    <property type="entry name" value="Globin-like"/>
    <property type="match status" value="1"/>
</dbReference>
<proteinExistence type="inferred from homology"/>
<evidence type="ECO:0000256" key="2">
    <source>
        <dbReference type="ARBA" id="ARBA00029447"/>
    </source>
</evidence>
<dbReference type="GO" id="GO:0007165">
    <property type="term" value="P:signal transduction"/>
    <property type="evidence" value="ECO:0007669"/>
    <property type="project" value="UniProtKB-KW"/>
</dbReference>
<comment type="similarity">
    <text evidence="2">Belongs to the methyl-accepting chemotaxis (MCP) protein family.</text>
</comment>
<keyword evidence="4" id="KW-0175">Coiled coil</keyword>
<feature type="coiled-coil region" evidence="4">
    <location>
        <begin position="170"/>
        <end position="215"/>
    </location>
</feature>
<dbReference type="InterPro" id="IPR009050">
    <property type="entry name" value="Globin-like_sf"/>
</dbReference>
<dbReference type="PROSITE" id="PS50111">
    <property type="entry name" value="CHEMOTAXIS_TRANSDUC_2"/>
    <property type="match status" value="1"/>
</dbReference>
<evidence type="ECO:0000256" key="4">
    <source>
        <dbReference type="SAM" id="Coils"/>
    </source>
</evidence>
<evidence type="ECO:0000256" key="3">
    <source>
        <dbReference type="PROSITE-ProRule" id="PRU00284"/>
    </source>
</evidence>
<feature type="domain" description="Methyl-accepting transducer" evidence="5">
    <location>
        <begin position="214"/>
        <end position="420"/>
    </location>
</feature>
<dbReference type="RefSeq" id="WP_132948441.1">
    <property type="nucleotide sequence ID" value="NZ_SLUL01000007.1"/>
</dbReference>
<name>A0A4R1QEM4_9BACL</name>
<dbReference type="Proteomes" id="UP000295658">
    <property type="component" value="Unassembled WGS sequence"/>
</dbReference>
<evidence type="ECO:0000256" key="1">
    <source>
        <dbReference type="ARBA" id="ARBA00023224"/>
    </source>
</evidence>
<dbReference type="PANTHER" id="PTHR32089:SF118">
    <property type="entry name" value="HEME-BASED AEROTACTIC TRANSDUCER HEMAT"/>
    <property type="match status" value="1"/>
</dbReference>
<dbReference type="EMBL" id="SLUL01000007">
    <property type="protein sequence ID" value="TCL49220.1"/>
    <property type="molecule type" value="Genomic_DNA"/>
</dbReference>
<dbReference type="AlphaFoldDB" id="A0A4R1QEM4"/>
<dbReference type="Gene3D" id="1.10.287.950">
    <property type="entry name" value="Methyl-accepting chemotaxis protein"/>
    <property type="match status" value="1"/>
</dbReference>
<dbReference type="PANTHER" id="PTHR32089">
    <property type="entry name" value="METHYL-ACCEPTING CHEMOTAXIS PROTEIN MCPB"/>
    <property type="match status" value="1"/>
</dbReference>
<reference evidence="6 7" key="1">
    <citation type="submission" date="2019-03" db="EMBL/GenBank/DDBJ databases">
        <title>Genomic Encyclopedia of Type Strains, Phase IV (KMG-IV): sequencing the most valuable type-strain genomes for metagenomic binning, comparative biology and taxonomic classification.</title>
        <authorList>
            <person name="Goeker M."/>
        </authorList>
    </citation>
    <scope>NUCLEOTIDE SEQUENCE [LARGE SCALE GENOMIC DNA]</scope>
    <source>
        <strain evidence="6 7">DSM 24979</strain>
    </source>
</reference>
<dbReference type="GO" id="GO:0006935">
    <property type="term" value="P:chemotaxis"/>
    <property type="evidence" value="ECO:0007669"/>
    <property type="project" value="InterPro"/>
</dbReference>
<dbReference type="SMART" id="SM00283">
    <property type="entry name" value="MA"/>
    <property type="match status" value="1"/>
</dbReference>
<dbReference type="InterPro" id="IPR004089">
    <property type="entry name" value="MCPsignal_dom"/>
</dbReference>
<dbReference type="GO" id="GO:0016020">
    <property type="term" value="C:membrane"/>
    <property type="evidence" value="ECO:0007669"/>
    <property type="project" value="InterPro"/>
</dbReference>
<dbReference type="InterPro" id="IPR004090">
    <property type="entry name" value="Chemotax_Me-accpt_rcpt"/>
</dbReference>
<dbReference type="OrthoDB" id="266313at2"/>
<keyword evidence="1 3" id="KW-0807">Transducer</keyword>
<dbReference type="Pfam" id="PF00015">
    <property type="entry name" value="MCPsignal"/>
    <property type="match status" value="1"/>
</dbReference>
<evidence type="ECO:0000313" key="6">
    <source>
        <dbReference type="EMBL" id="TCL49220.1"/>
    </source>
</evidence>
<dbReference type="InterPro" id="IPR012292">
    <property type="entry name" value="Globin/Proto"/>
</dbReference>
<evidence type="ECO:0000313" key="7">
    <source>
        <dbReference type="Proteomes" id="UP000295658"/>
    </source>
</evidence>
<gene>
    <name evidence="6" type="ORF">EDD69_10740</name>
</gene>
<dbReference type="GO" id="GO:0004888">
    <property type="term" value="F:transmembrane signaling receptor activity"/>
    <property type="evidence" value="ECO:0007669"/>
    <property type="project" value="InterPro"/>
</dbReference>
<dbReference type="Pfam" id="PF11563">
    <property type="entry name" value="Protoglobin"/>
    <property type="match status" value="1"/>
</dbReference>
<dbReference type="GO" id="GO:0019825">
    <property type="term" value="F:oxygen binding"/>
    <property type="evidence" value="ECO:0007669"/>
    <property type="project" value="InterPro"/>
</dbReference>
<sequence length="433" mass="49447">MRFFALKKREEVDEQFERVLNTQAKSIRFGHEMIERQLSLIDFTERDLAILASAKRYIEANVHDIIDQFYSALQKESEMLEIIEAHSSIERLKKTLTIHVIEMFNGKIDEAFIEKRRRIALAHLRIGLEPKWYIASFQHLFESLFAVISRYFNEPAHLFAVMKSISKMLNFEQQLVLEQYEKENEKLRLQIERIKNEMKQQLKEAIYNLGNVSEEVSASVSSLNMQANEILSFAHEASSIAETSAHKSEKGKDQLQSQLMEMCDIDTKMKQIQTDMTNLKQSANKIENITNLVTAIADQTNMLSLNASIEAARAGEHGKGFAVVADEVRKLAFQTKQSVSDVVDILTEINEKINHISESLQVVSHLVANGANNMRDINAFFDELAASLQRIREKNLRIDQEMKTCVNVVSEIHEAISHVSASTEELEAMAGEL</sequence>
<comment type="caution">
    <text evidence="6">The sequence shown here is derived from an EMBL/GenBank/DDBJ whole genome shotgun (WGS) entry which is preliminary data.</text>
</comment>
<dbReference type="InterPro" id="IPR039379">
    <property type="entry name" value="Protoglobin_sensor_dom"/>
</dbReference>
<protein>
    <submittedName>
        <fullName evidence="6">Heme-based aerotactic transducer</fullName>
    </submittedName>
</protein>
<evidence type="ECO:0000259" key="5">
    <source>
        <dbReference type="PROSITE" id="PS50111"/>
    </source>
</evidence>
<dbReference type="PRINTS" id="PR00260">
    <property type="entry name" value="CHEMTRNSDUCR"/>
</dbReference>
<organism evidence="6 7">
    <name type="scientific">Thermolongibacillus altinsuensis</name>
    <dbReference type="NCBI Taxonomy" id="575256"/>
    <lineage>
        <taxon>Bacteria</taxon>
        <taxon>Bacillati</taxon>
        <taxon>Bacillota</taxon>
        <taxon>Bacilli</taxon>
        <taxon>Bacillales</taxon>
        <taxon>Anoxybacillaceae</taxon>
        <taxon>Thermolongibacillus</taxon>
    </lineage>
</organism>
<accession>A0A4R1QEM4</accession>